<gene>
    <name evidence="2" type="ORF">RM574_23470</name>
</gene>
<evidence type="ECO:0000259" key="1">
    <source>
        <dbReference type="SMART" id="SM00421"/>
    </source>
</evidence>
<proteinExistence type="predicted"/>
<dbReference type="SUPFAM" id="SSF46785">
    <property type="entry name" value="Winged helix' DNA-binding domain"/>
    <property type="match status" value="1"/>
</dbReference>
<protein>
    <submittedName>
        <fullName evidence="2">LuxR family transcriptional regulator</fullName>
    </submittedName>
</protein>
<dbReference type="InterPro" id="IPR016032">
    <property type="entry name" value="Sig_transdc_resp-reg_C-effctor"/>
</dbReference>
<dbReference type="Gene3D" id="1.10.10.10">
    <property type="entry name" value="Winged helix-like DNA-binding domain superfamily/Winged helix DNA-binding domain"/>
    <property type="match status" value="2"/>
</dbReference>
<feature type="domain" description="HTH luxR-type" evidence="1">
    <location>
        <begin position="248"/>
        <end position="310"/>
    </location>
</feature>
<dbReference type="InterPro" id="IPR000792">
    <property type="entry name" value="Tscrpt_reg_LuxR_C"/>
</dbReference>
<dbReference type="PANTHER" id="PTHR34293">
    <property type="entry name" value="HTH-TYPE TRANSCRIPTIONAL REGULATOR TRMBL2"/>
    <property type="match status" value="1"/>
</dbReference>
<dbReference type="PANTHER" id="PTHR34293:SF1">
    <property type="entry name" value="HTH-TYPE TRANSCRIPTIONAL REGULATOR TRMBL2"/>
    <property type="match status" value="1"/>
</dbReference>
<reference evidence="3" key="1">
    <citation type="submission" date="2023-07" db="EMBL/GenBank/DDBJ databases">
        <title>30 novel species of actinomycetes from the DSMZ collection.</title>
        <authorList>
            <person name="Nouioui I."/>
        </authorList>
    </citation>
    <scope>NUCLEOTIDE SEQUENCE [LARGE SCALE GENOMIC DNA]</scope>
    <source>
        <strain evidence="3">DSM 41982</strain>
    </source>
</reference>
<dbReference type="SUPFAM" id="SSF46894">
    <property type="entry name" value="C-terminal effector domain of the bipartite response regulators"/>
    <property type="match status" value="1"/>
</dbReference>
<dbReference type="SMART" id="SM00421">
    <property type="entry name" value="HTH_LUXR"/>
    <property type="match status" value="1"/>
</dbReference>
<dbReference type="InterPro" id="IPR036390">
    <property type="entry name" value="WH_DNA-bd_sf"/>
</dbReference>
<name>A0ABD5EAI7_9ACTN</name>
<comment type="caution">
    <text evidence="2">The sequence shown here is derived from an EMBL/GenBank/DDBJ whole genome shotgun (WGS) entry which is preliminary data.</text>
</comment>
<dbReference type="RefSeq" id="WP_007821758.1">
    <property type="nucleotide sequence ID" value="NZ_JAVRER010000045.1"/>
</dbReference>
<organism evidence="2 3">
    <name type="scientific">Streptomyces evansiae</name>
    <dbReference type="NCBI Taxonomy" id="3075535"/>
    <lineage>
        <taxon>Bacteria</taxon>
        <taxon>Bacillati</taxon>
        <taxon>Actinomycetota</taxon>
        <taxon>Actinomycetes</taxon>
        <taxon>Kitasatosporales</taxon>
        <taxon>Streptomycetaceae</taxon>
        <taxon>Streptomyces</taxon>
    </lineage>
</organism>
<dbReference type="InterPro" id="IPR051797">
    <property type="entry name" value="TrmB-like"/>
</dbReference>
<dbReference type="EMBL" id="JAVRER010000045">
    <property type="protein sequence ID" value="MDT0418449.1"/>
    <property type="molecule type" value="Genomic_DNA"/>
</dbReference>
<evidence type="ECO:0000313" key="3">
    <source>
        <dbReference type="Proteomes" id="UP001183607"/>
    </source>
</evidence>
<dbReference type="Proteomes" id="UP001183607">
    <property type="component" value="Unassembled WGS sequence"/>
</dbReference>
<dbReference type="InterPro" id="IPR036388">
    <property type="entry name" value="WH-like_DNA-bd_sf"/>
</dbReference>
<dbReference type="AlphaFoldDB" id="A0ABD5EAI7"/>
<sequence>MLHNLDLDRSQETVYRHLVEAGTATAESLAQTCALELPRVVDTLEGLRAAGLVTRLGAGRAEALWWEPAPPQLALGALLAVRQDELRAVSAEIAKLDASYRTTVARRGSGDSLEVVHGPENIRHRFLQLQRGAKREVLNLSKGPAVAVRREDNPAELTAIERGVHIRVVVEPAVVEQDLSLLTLGVSLGEEVRVAAEVPTKLVVVDREHALLPLHQDPEDIAEHAAIVHAPGVVGALTALFEQVWQRARPLSGHSRGDDDRAIQALMLAGLTDEAIAQRINTSVRTVHRRIRRMMDRTGAATRFQLGWHLRDEAAAEEG</sequence>
<accession>A0ABD5EAI7</accession>
<evidence type="ECO:0000313" key="2">
    <source>
        <dbReference type="EMBL" id="MDT0418449.1"/>
    </source>
</evidence>